<feature type="region of interest" description="Disordered" evidence="1">
    <location>
        <begin position="39"/>
        <end position="58"/>
    </location>
</feature>
<dbReference type="GeneID" id="22910744"/>
<dbReference type="RefSeq" id="XP_011128880.1">
    <property type="nucleotide sequence ID" value="XM_011130578.1"/>
</dbReference>
<evidence type="ECO:0000256" key="1">
    <source>
        <dbReference type="SAM" id="MobiDB-lite"/>
    </source>
</evidence>
<comment type="caution">
    <text evidence="3">The sequence shown here is derived from an EMBL/GenBank/DDBJ whole genome shotgun (WGS) entry which is preliminary data.</text>
</comment>
<dbReference type="VEuPathDB" id="CryptoDB:GNI_013370"/>
<keyword evidence="2" id="KW-0732">Signal</keyword>
<dbReference type="Proteomes" id="UP000019763">
    <property type="component" value="Unassembled WGS sequence"/>
</dbReference>
<evidence type="ECO:0000313" key="4">
    <source>
        <dbReference type="Proteomes" id="UP000019763"/>
    </source>
</evidence>
<feature type="compositionally biased region" description="Basic and acidic residues" evidence="1">
    <location>
        <begin position="192"/>
        <end position="205"/>
    </location>
</feature>
<dbReference type="AlphaFoldDB" id="A0A023BCV4"/>
<evidence type="ECO:0008006" key="5">
    <source>
        <dbReference type="Google" id="ProtNLM"/>
    </source>
</evidence>
<feature type="region of interest" description="Disordered" evidence="1">
    <location>
        <begin position="188"/>
        <end position="239"/>
    </location>
</feature>
<gene>
    <name evidence="3" type="ORF">GNI_013370</name>
</gene>
<name>A0A023BCV4_GRENI</name>
<feature type="region of interest" description="Disordered" evidence="1">
    <location>
        <begin position="308"/>
        <end position="332"/>
    </location>
</feature>
<reference evidence="3" key="1">
    <citation type="submission" date="2013-12" db="EMBL/GenBank/DDBJ databases">
        <authorList>
            <person name="Omoto C.K."/>
            <person name="Sibley D."/>
            <person name="Venepally P."/>
            <person name="Hadjithomas M."/>
            <person name="Karamycheva S."/>
            <person name="Brunk B."/>
            <person name="Roos D."/>
            <person name="Caler E."/>
            <person name="Lorenzi H."/>
        </authorList>
    </citation>
    <scope>NUCLEOTIDE SEQUENCE</scope>
</reference>
<feature type="chain" id="PRO_5001512141" description="Transmembrane protein" evidence="2">
    <location>
        <begin position="20"/>
        <end position="389"/>
    </location>
</feature>
<feature type="signal peptide" evidence="2">
    <location>
        <begin position="1"/>
        <end position="19"/>
    </location>
</feature>
<feature type="compositionally biased region" description="Basic and acidic residues" evidence="1">
    <location>
        <begin position="309"/>
        <end position="323"/>
    </location>
</feature>
<keyword evidence="4" id="KW-1185">Reference proteome</keyword>
<sequence length="389" mass="41814">MFAILLCPIALGLVPDALSINASDLVALRNSPTGGGARVAEVYPGNHPRSSANASANASANGYGNGSVNARSTNSIAAVYPAILGSAPRDEVAGVLPPGSDLLNSWLTDRLSQNWRKDLADYVVQRTFLPSTAVLSASTLAASSAMTPAPLGSASLEAGDAARALNTAGDPARALDTAREYQRIVNDFQLDTQKENEQENGQEDREQSDDWWDTTGSGEKSQSLQSFVSLDEEEAESQETLELPLDASAYFGEGSGLVAGEASDTFVQELLKLMASNTSINFSPGTLGSSFLNTLSNTIPQFALQAANRNRENRNEKNRDNRNLRKPNRKATDNFLQDNWAMDAHNVFPSRYQDTLPDSDNPLLIVRVNPARSQSYTLSVYRDGSVVHS</sequence>
<evidence type="ECO:0000256" key="2">
    <source>
        <dbReference type="SAM" id="SignalP"/>
    </source>
</evidence>
<organism evidence="3 4">
    <name type="scientific">Gregarina niphandrodes</name>
    <name type="common">Septate eugregarine</name>
    <dbReference type="NCBI Taxonomy" id="110365"/>
    <lineage>
        <taxon>Eukaryota</taxon>
        <taxon>Sar</taxon>
        <taxon>Alveolata</taxon>
        <taxon>Apicomplexa</taxon>
        <taxon>Conoidasida</taxon>
        <taxon>Gregarinasina</taxon>
        <taxon>Eugregarinorida</taxon>
        <taxon>Gregarinidae</taxon>
        <taxon>Gregarina</taxon>
    </lineage>
</organism>
<dbReference type="EMBL" id="AFNH02000099">
    <property type="protein sequence ID" value="EZG84062.1"/>
    <property type="molecule type" value="Genomic_DNA"/>
</dbReference>
<feature type="compositionally biased region" description="Polar residues" evidence="1">
    <location>
        <begin position="214"/>
        <end position="228"/>
    </location>
</feature>
<proteinExistence type="predicted"/>
<protein>
    <recommendedName>
        <fullName evidence="5">Transmembrane protein</fullName>
    </recommendedName>
</protein>
<feature type="compositionally biased region" description="Acidic residues" evidence="1">
    <location>
        <begin position="230"/>
        <end position="239"/>
    </location>
</feature>
<accession>A0A023BCV4</accession>
<evidence type="ECO:0000313" key="3">
    <source>
        <dbReference type="EMBL" id="EZG84062.1"/>
    </source>
</evidence>